<accession>A0A4V1M3N5</accession>
<evidence type="ECO:0000256" key="1">
    <source>
        <dbReference type="SAM" id="MobiDB-lite"/>
    </source>
</evidence>
<dbReference type="AlphaFoldDB" id="A0A4V1M3N5"/>
<feature type="region of interest" description="Disordered" evidence="1">
    <location>
        <begin position="289"/>
        <end position="309"/>
    </location>
</feature>
<protein>
    <submittedName>
        <fullName evidence="2">Uncharacterized protein</fullName>
    </submittedName>
</protein>
<sequence length="351" mass="38601">MPLHPVPIILGGTLALIGSGYAFKKFVYDPHLAPLIEAFLASRQPHKDHYEFIPIPIVSAGTSTARQDHPTSGHLRRRSRPVQEYELDPFPRFREDQGQVHEDQEQLHLGRVTDYELDGSFLPQSPPRSRRVSLRLEGKHSGQPFIDLNDEPSQVIFDFSPSHVSSPTPITRPLESISPADTLVDDPAHVPLVDSTVIITSPNSPVTPVIPVSPQDVEIQQPLSPTYSFFSLSRSASATRSDVSIIDSHSSRQHQQEEPSIHGSSFTSEDDSMSDLLSVHSMSSYADAEAYTPDSTPGGSRAGSPRLIPRPFEHLHSVNPTDLNIDIEPSIIPAGSTRRSSFSSMSSWDAL</sequence>
<evidence type="ECO:0000313" key="3">
    <source>
        <dbReference type="Proteomes" id="UP000289152"/>
    </source>
</evidence>
<dbReference type="InParanoid" id="A0A4V1M3N5"/>
<feature type="region of interest" description="Disordered" evidence="1">
    <location>
        <begin position="243"/>
        <end position="272"/>
    </location>
</feature>
<comment type="caution">
    <text evidence="2">The sequence shown here is derived from an EMBL/GenBank/DDBJ whole genome shotgun (WGS) entry which is preliminary data.</text>
</comment>
<reference evidence="2 3" key="1">
    <citation type="submission" date="2016-06" db="EMBL/GenBank/DDBJ databases">
        <title>Evolution of pathogenesis and genome organization in the Tremellales.</title>
        <authorList>
            <person name="Cuomo C."/>
            <person name="Litvintseva A."/>
            <person name="Heitman J."/>
            <person name="Chen Y."/>
            <person name="Sun S."/>
            <person name="Springer D."/>
            <person name="Dromer F."/>
            <person name="Young S."/>
            <person name="Zeng Q."/>
            <person name="Chapman S."/>
            <person name="Gujja S."/>
            <person name="Saif S."/>
            <person name="Birren B."/>
        </authorList>
    </citation>
    <scope>NUCLEOTIDE SEQUENCE [LARGE SCALE GENOMIC DNA]</scope>
    <source>
        <strain evidence="2 3">ATCC 28783</strain>
    </source>
</reference>
<dbReference type="OrthoDB" id="2596840at2759"/>
<name>A0A4V1M3N5_TREME</name>
<dbReference type="Proteomes" id="UP000289152">
    <property type="component" value="Unassembled WGS sequence"/>
</dbReference>
<dbReference type="EMBL" id="SDIL01000067">
    <property type="protein sequence ID" value="RXK37487.1"/>
    <property type="molecule type" value="Genomic_DNA"/>
</dbReference>
<keyword evidence="3" id="KW-1185">Reference proteome</keyword>
<evidence type="ECO:0000313" key="2">
    <source>
        <dbReference type="EMBL" id="RXK37487.1"/>
    </source>
</evidence>
<dbReference type="VEuPathDB" id="FungiDB:TREMEDRAFT_60262"/>
<gene>
    <name evidence="2" type="ORF">M231_05208</name>
</gene>
<organism evidence="2 3">
    <name type="scientific">Tremella mesenterica</name>
    <name type="common">Jelly fungus</name>
    <dbReference type="NCBI Taxonomy" id="5217"/>
    <lineage>
        <taxon>Eukaryota</taxon>
        <taxon>Fungi</taxon>
        <taxon>Dikarya</taxon>
        <taxon>Basidiomycota</taxon>
        <taxon>Agaricomycotina</taxon>
        <taxon>Tremellomycetes</taxon>
        <taxon>Tremellales</taxon>
        <taxon>Tremellaceae</taxon>
        <taxon>Tremella</taxon>
    </lineage>
</organism>
<proteinExistence type="predicted"/>